<keyword evidence="2" id="KW-1185">Reference proteome</keyword>
<proteinExistence type="predicted"/>
<protein>
    <submittedName>
        <fullName evidence="1">Uncharacterized protein</fullName>
    </submittedName>
</protein>
<dbReference type="AlphaFoldDB" id="A0A4Z2GCN6"/>
<dbReference type="EMBL" id="SRLO01000598">
    <property type="protein sequence ID" value="TNN51001.1"/>
    <property type="molecule type" value="Genomic_DNA"/>
</dbReference>
<dbReference type="Proteomes" id="UP000314294">
    <property type="component" value="Unassembled WGS sequence"/>
</dbReference>
<comment type="caution">
    <text evidence="1">The sequence shown here is derived from an EMBL/GenBank/DDBJ whole genome shotgun (WGS) entry which is preliminary data.</text>
</comment>
<sequence>MFMPLVFEEVVVLDCQGTTDACELWSYTLVQGIMMRFMLCVVELEPRDTAEHILFTTTLSSAELISSEFH</sequence>
<evidence type="ECO:0000313" key="1">
    <source>
        <dbReference type="EMBL" id="TNN51001.1"/>
    </source>
</evidence>
<reference evidence="1 2" key="1">
    <citation type="submission" date="2019-03" db="EMBL/GenBank/DDBJ databases">
        <title>First draft genome of Liparis tanakae, snailfish: a comprehensive survey of snailfish specific genes.</title>
        <authorList>
            <person name="Kim W."/>
            <person name="Song I."/>
            <person name="Jeong J.-H."/>
            <person name="Kim D."/>
            <person name="Kim S."/>
            <person name="Ryu S."/>
            <person name="Song J.Y."/>
            <person name="Lee S.K."/>
        </authorList>
    </citation>
    <scope>NUCLEOTIDE SEQUENCE [LARGE SCALE GENOMIC DNA]</scope>
    <source>
        <tissue evidence="1">Muscle</tissue>
    </source>
</reference>
<name>A0A4Z2GCN6_9TELE</name>
<accession>A0A4Z2GCN6</accession>
<evidence type="ECO:0000313" key="2">
    <source>
        <dbReference type="Proteomes" id="UP000314294"/>
    </source>
</evidence>
<gene>
    <name evidence="1" type="ORF">EYF80_038803</name>
</gene>
<organism evidence="1 2">
    <name type="scientific">Liparis tanakae</name>
    <name type="common">Tanaka's snailfish</name>
    <dbReference type="NCBI Taxonomy" id="230148"/>
    <lineage>
        <taxon>Eukaryota</taxon>
        <taxon>Metazoa</taxon>
        <taxon>Chordata</taxon>
        <taxon>Craniata</taxon>
        <taxon>Vertebrata</taxon>
        <taxon>Euteleostomi</taxon>
        <taxon>Actinopterygii</taxon>
        <taxon>Neopterygii</taxon>
        <taxon>Teleostei</taxon>
        <taxon>Neoteleostei</taxon>
        <taxon>Acanthomorphata</taxon>
        <taxon>Eupercaria</taxon>
        <taxon>Perciformes</taxon>
        <taxon>Cottioidei</taxon>
        <taxon>Cottales</taxon>
        <taxon>Liparidae</taxon>
        <taxon>Liparis</taxon>
    </lineage>
</organism>